<sequence length="233" mass="25387">MVDLPGRPSRRSFLKATVASAAVTSIPIGLPHAKAAELPSLEDYKPVYFDAAEWSFILAACARLIPSDGTGPGAIETRVPVFIDLQMAGDFGKAADWYMEGPYKADANPLLGFQSPLAPAEIYRKAIPVFQDWCKQTHGDAFEKLDAETQDAALTSLEKGGVKLDPELRDFFSFLLQNTKEGYFADPMYGGNQGMQAWVHIGFPGARGSYAEWVNNYNAEYPLGPVSISGERA</sequence>
<keyword evidence="2" id="KW-1185">Reference proteome</keyword>
<dbReference type="InterPro" id="IPR006311">
    <property type="entry name" value="TAT_signal"/>
</dbReference>
<organism evidence="1 2">
    <name type="scientific">Breoghania corrubedonensis</name>
    <dbReference type="NCBI Taxonomy" id="665038"/>
    <lineage>
        <taxon>Bacteria</taxon>
        <taxon>Pseudomonadati</taxon>
        <taxon>Pseudomonadota</taxon>
        <taxon>Alphaproteobacteria</taxon>
        <taxon>Hyphomicrobiales</taxon>
        <taxon>Stappiaceae</taxon>
        <taxon>Breoghania</taxon>
    </lineage>
</organism>
<name>A0A2T5VF44_9HYPH</name>
<dbReference type="InterPro" id="IPR027056">
    <property type="entry name" value="Gluconate_2DH_su3"/>
</dbReference>
<dbReference type="OrthoDB" id="8400810at2"/>
<evidence type="ECO:0000313" key="2">
    <source>
        <dbReference type="Proteomes" id="UP000244081"/>
    </source>
</evidence>
<accession>A0A2T5VF44</accession>
<evidence type="ECO:0000313" key="1">
    <source>
        <dbReference type="EMBL" id="PTW62368.1"/>
    </source>
</evidence>
<dbReference type="PROSITE" id="PS51318">
    <property type="entry name" value="TAT"/>
    <property type="match status" value="1"/>
</dbReference>
<protein>
    <submittedName>
        <fullName evidence="1">Gluconate 2-dehydrogenase gamma chain</fullName>
    </submittedName>
</protein>
<dbReference type="EMBL" id="QAYG01000001">
    <property type="protein sequence ID" value="PTW62368.1"/>
    <property type="molecule type" value="Genomic_DNA"/>
</dbReference>
<dbReference type="AlphaFoldDB" id="A0A2T5VF44"/>
<dbReference type="Proteomes" id="UP000244081">
    <property type="component" value="Unassembled WGS sequence"/>
</dbReference>
<reference evidence="1 2" key="1">
    <citation type="submission" date="2018-04" db="EMBL/GenBank/DDBJ databases">
        <title>Genomic Encyclopedia of Archaeal and Bacterial Type Strains, Phase II (KMG-II): from individual species to whole genera.</title>
        <authorList>
            <person name="Goeker M."/>
        </authorList>
    </citation>
    <scope>NUCLEOTIDE SEQUENCE [LARGE SCALE GENOMIC DNA]</scope>
    <source>
        <strain evidence="1 2">DSM 23382</strain>
    </source>
</reference>
<proteinExistence type="predicted"/>
<dbReference type="RefSeq" id="WP_107987949.1">
    <property type="nucleotide sequence ID" value="NZ_QAYG01000001.1"/>
</dbReference>
<dbReference type="Pfam" id="PF13618">
    <property type="entry name" value="Gluconate_2-dh3"/>
    <property type="match status" value="1"/>
</dbReference>
<gene>
    <name evidence="1" type="ORF">C8N35_101410</name>
</gene>
<comment type="caution">
    <text evidence="1">The sequence shown here is derived from an EMBL/GenBank/DDBJ whole genome shotgun (WGS) entry which is preliminary data.</text>
</comment>